<dbReference type="EMBL" id="BTSY01000006">
    <property type="protein sequence ID" value="GMT32932.1"/>
    <property type="molecule type" value="Genomic_DNA"/>
</dbReference>
<gene>
    <name evidence="1" type="ORF">PFISCL1PPCAC_24229</name>
</gene>
<dbReference type="Proteomes" id="UP001432322">
    <property type="component" value="Unassembled WGS sequence"/>
</dbReference>
<name>A0AAV5WLS7_9BILA</name>
<evidence type="ECO:0000313" key="1">
    <source>
        <dbReference type="EMBL" id="GMT32932.1"/>
    </source>
</evidence>
<protein>
    <submittedName>
        <fullName evidence="1">Uncharacterized protein</fullName>
    </submittedName>
</protein>
<accession>A0AAV5WLS7</accession>
<sequence>PNREIFISYIEFARPDFYLLNLPNWWTEKMREQAVKSNKQRKSHYSNSRRNIFIRIFWLYNSKPDEENGEQPINMENMTSREKRIVQTKFGEFLSYLYTDVTEFMHPANMRELLSGMLYFRLKILPIFIDLLSEVGQEFIASVEASVRDEMHR</sequence>
<feature type="non-terminal residue" evidence="1">
    <location>
        <position position="153"/>
    </location>
</feature>
<organism evidence="1 2">
    <name type="scientific">Pristionchus fissidentatus</name>
    <dbReference type="NCBI Taxonomy" id="1538716"/>
    <lineage>
        <taxon>Eukaryota</taxon>
        <taxon>Metazoa</taxon>
        <taxon>Ecdysozoa</taxon>
        <taxon>Nematoda</taxon>
        <taxon>Chromadorea</taxon>
        <taxon>Rhabditida</taxon>
        <taxon>Rhabditina</taxon>
        <taxon>Diplogasteromorpha</taxon>
        <taxon>Diplogasteroidea</taxon>
        <taxon>Neodiplogasteridae</taxon>
        <taxon>Pristionchus</taxon>
    </lineage>
</organism>
<keyword evidence="2" id="KW-1185">Reference proteome</keyword>
<feature type="non-terminal residue" evidence="1">
    <location>
        <position position="1"/>
    </location>
</feature>
<dbReference type="AlphaFoldDB" id="A0AAV5WLS7"/>
<evidence type="ECO:0000313" key="2">
    <source>
        <dbReference type="Proteomes" id="UP001432322"/>
    </source>
</evidence>
<comment type="caution">
    <text evidence="1">The sequence shown here is derived from an EMBL/GenBank/DDBJ whole genome shotgun (WGS) entry which is preliminary data.</text>
</comment>
<reference evidence="1" key="1">
    <citation type="submission" date="2023-10" db="EMBL/GenBank/DDBJ databases">
        <title>Genome assembly of Pristionchus species.</title>
        <authorList>
            <person name="Yoshida K."/>
            <person name="Sommer R.J."/>
        </authorList>
    </citation>
    <scope>NUCLEOTIDE SEQUENCE</scope>
    <source>
        <strain evidence="1">RS5133</strain>
    </source>
</reference>
<proteinExistence type="predicted"/>